<protein>
    <submittedName>
        <fullName evidence="1">Type II toxin-antitoxin system RelE/ParE family toxin</fullName>
    </submittedName>
</protein>
<name>A0ABT2N168_9CYAN</name>
<accession>A0ABT2N168</accession>
<organism evidence="1 2">
    <name type="scientific">Laspinema olomoucense D3b</name>
    <dbReference type="NCBI Taxonomy" id="2953688"/>
    <lineage>
        <taxon>Bacteria</taxon>
        <taxon>Bacillati</taxon>
        <taxon>Cyanobacteriota</taxon>
        <taxon>Cyanophyceae</taxon>
        <taxon>Oscillatoriophycideae</taxon>
        <taxon>Oscillatoriales</taxon>
        <taxon>Laspinemataceae</taxon>
        <taxon>Laspinema</taxon>
        <taxon>Laspinema olomoucense</taxon>
    </lineage>
</organism>
<comment type="caution">
    <text evidence="1">The sequence shown here is derived from an EMBL/GenBank/DDBJ whole genome shotgun (WGS) entry which is preliminary data.</text>
</comment>
<evidence type="ECO:0000313" key="1">
    <source>
        <dbReference type="EMBL" id="MCT7976420.1"/>
    </source>
</evidence>
<proteinExistence type="predicted"/>
<evidence type="ECO:0000313" key="2">
    <source>
        <dbReference type="Proteomes" id="UP001525961"/>
    </source>
</evidence>
<dbReference type="Proteomes" id="UP001525961">
    <property type="component" value="Unassembled WGS sequence"/>
</dbReference>
<gene>
    <name evidence="1" type="ORF">NG792_01620</name>
</gene>
<dbReference type="EMBL" id="JAMXFA010000002">
    <property type="protein sequence ID" value="MCT7976420.1"/>
    <property type="molecule type" value="Genomic_DNA"/>
</dbReference>
<reference evidence="1 2" key="1">
    <citation type="journal article" date="2022" name="Front. Microbiol.">
        <title>High genomic differentiation and limited gene flow indicate recent cryptic speciation within the genus Laspinema (cyanobacteria).</title>
        <authorList>
            <person name="Stanojkovic A."/>
            <person name="Skoupy S."/>
            <person name="Skaloud P."/>
            <person name="Dvorak P."/>
        </authorList>
    </citation>
    <scope>NUCLEOTIDE SEQUENCE [LARGE SCALE GENOMIC DNA]</scope>
    <source>
        <strain evidence="1 2">D3b</strain>
    </source>
</reference>
<dbReference type="RefSeq" id="WP_261234271.1">
    <property type="nucleotide sequence ID" value="NZ_JAMXFA010000002.1"/>
</dbReference>
<keyword evidence="2" id="KW-1185">Reference proteome</keyword>
<sequence length="120" mass="13864">MPNNPELVNIDLTPEYRNNLKKLAKKYRNIRSDTQVVIEALQQGSRLGDRLSGFGENLYIYKVRAKNSNIQKAKSSGYRIIYLLESETSILLLTIYSKPEPEDITPEQIQTILEELYQSE</sequence>